<gene>
    <name evidence="2" type="ORF">GCM10010832_26550</name>
</gene>
<name>A0ABQ1SL60_9FLAO</name>
<keyword evidence="3" id="KW-1185">Reference proteome</keyword>
<feature type="transmembrane region" description="Helical" evidence="1">
    <location>
        <begin position="325"/>
        <end position="343"/>
    </location>
</feature>
<dbReference type="InterPro" id="IPR036388">
    <property type="entry name" value="WH-like_DNA-bd_sf"/>
</dbReference>
<dbReference type="SUPFAM" id="SSF48452">
    <property type="entry name" value="TPR-like"/>
    <property type="match status" value="1"/>
</dbReference>
<keyword evidence="1" id="KW-0472">Membrane</keyword>
<evidence type="ECO:0008006" key="4">
    <source>
        <dbReference type="Google" id="ProtNLM"/>
    </source>
</evidence>
<sequence length="482" mass="55894">MLKKIKFYTTLNLKQVDKKIKIKLFFVSCFILMVSQQKIYAQLDSVNTYLNSAKQAYKLGDYAASTLDYEKALGFVKNLSPNHQDRKLLKLKSLKGLITVSGMGSAMDLTVVVFKNHKSFIFQNLCSSKHKAVKIGIINNYIAVAYHNNYTDEAIKAYQEFINYIETCTDFRDVNKVQSSANAALAYANQKNTKKAVELLPLLSYYVDSLPNWTKADYEKVLANVKSETNSSTDEIINHYKNAANGYKRSKKYRYELNIYETLLKDYGASLSSKELITIVEKSKVAKKNAPYYHSEQYNKMMKQFGFLMLERSAIKEENQQLKNYSFILAIMALLIIISLLFITNKRNKEKKNIYKKLYSTEKQLKLQKEKLTQLKNNFVKQNYAVTLKRKKDTSKSFYDLYESLIKDFPQLNFNINNNYPNLTKKEIEIIYLSLLGISNKESASLLSLTYGSYRVAKNRLLKKMNCKDKLHFEHLIKELLT</sequence>
<protein>
    <recommendedName>
        <fullName evidence="4">Regulatory protein, luxR family</fullName>
    </recommendedName>
</protein>
<dbReference type="SUPFAM" id="SSF46894">
    <property type="entry name" value="C-terminal effector domain of the bipartite response regulators"/>
    <property type="match status" value="1"/>
</dbReference>
<keyword evidence="1" id="KW-0812">Transmembrane</keyword>
<dbReference type="Gene3D" id="1.25.40.10">
    <property type="entry name" value="Tetratricopeptide repeat domain"/>
    <property type="match status" value="1"/>
</dbReference>
<reference evidence="3" key="1">
    <citation type="journal article" date="2019" name="Int. J. Syst. Evol. Microbiol.">
        <title>The Global Catalogue of Microorganisms (GCM) 10K type strain sequencing project: providing services to taxonomists for standard genome sequencing and annotation.</title>
        <authorList>
            <consortium name="The Broad Institute Genomics Platform"/>
            <consortium name="The Broad Institute Genome Sequencing Center for Infectious Disease"/>
            <person name="Wu L."/>
            <person name="Ma J."/>
        </authorList>
    </citation>
    <scope>NUCLEOTIDE SEQUENCE [LARGE SCALE GENOMIC DNA]</scope>
    <source>
        <strain evidence="3">CGMCC 1.12931</strain>
    </source>
</reference>
<comment type="caution">
    <text evidence="2">The sequence shown here is derived from an EMBL/GenBank/DDBJ whole genome shotgun (WGS) entry which is preliminary data.</text>
</comment>
<keyword evidence="1" id="KW-1133">Transmembrane helix</keyword>
<evidence type="ECO:0000313" key="3">
    <source>
        <dbReference type="Proteomes" id="UP000599179"/>
    </source>
</evidence>
<dbReference type="Gene3D" id="1.10.10.10">
    <property type="entry name" value="Winged helix-like DNA-binding domain superfamily/Winged helix DNA-binding domain"/>
    <property type="match status" value="1"/>
</dbReference>
<dbReference type="EMBL" id="BMGM01000018">
    <property type="protein sequence ID" value="GGE45302.1"/>
    <property type="molecule type" value="Genomic_DNA"/>
</dbReference>
<dbReference type="InterPro" id="IPR016032">
    <property type="entry name" value="Sig_transdc_resp-reg_C-effctor"/>
</dbReference>
<organism evidence="2 3">
    <name type="scientific">Psychroflexus planctonicus</name>
    <dbReference type="NCBI Taxonomy" id="1526575"/>
    <lineage>
        <taxon>Bacteria</taxon>
        <taxon>Pseudomonadati</taxon>
        <taxon>Bacteroidota</taxon>
        <taxon>Flavobacteriia</taxon>
        <taxon>Flavobacteriales</taxon>
        <taxon>Flavobacteriaceae</taxon>
        <taxon>Psychroflexus</taxon>
    </lineage>
</organism>
<dbReference type="InterPro" id="IPR011990">
    <property type="entry name" value="TPR-like_helical_dom_sf"/>
</dbReference>
<evidence type="ECO:0000313" key="2">
    <source>
        <dbReference type="EMBL" id="GGE45302.1"/>
    </source>
</evidence>
<evidence type="ECO:0000256" key="1">
    <source>
        <dbReference type="SAM" id="Phobius"/>
    </source>
</evidence>
<accession>A0ABQ1SL60</accession>
<dbReference type="Proteomes" id="UP000599179">
    <property type="component" value="Unassembled WGS sequence"/>
</dbReference>
<proteinExistence type="predicted"/>